<comment type="catalytic activity">
    <reaction evidence="2 3">
        <text>O-phospho-L-threonyl-[protein] + H2O = L-threonyl-[protein] + phosphate</text>
        <dbReference type="Rhea" id="RHEA:47004"/>
        <dbReference type="Rhea" id="RHEA-COMP:11060"/>
        <dbReference type="Rhea" id="RHEA-COMP:11605"/>
        <dbReference type="ChEBI" id="CHEBI:15377"/>
        <dbReference type="ChEBI" id="CHEBI:30013"/>
        <dbReference type="ChEBI" id="CHEBI:43474"/>
        <dbReference type="ChEBI" id="CHEBI:61977"/>
        <dbReference type="EC" id="3.1.3.16"/>
    </reaction>
</comment>
<organism evidence="6 7">
    <name type="scientific">Lolium multiflorum</name>
    <name type="common">Italian ryegrass</name>
    <name type="synonym">Lolium perenne subsp. multiflorum</name>
    <dbReference type="NCBI Taxonomy" id="4521"/>
    <lineage>
        <taxon>Eukaryota</taxon>
        <taxon>Viridiplantae</taxon>
        <taxon>Streptophyta</taxon>
        <taxon>Embryophyta</taxon>
        <taxon>Tracheophyta</taxon>
        <taxon>Spermatophyta</taxon>
        <taxon>Magnoliopsida</taxon>
        <taxon>Liliopsida</taxon>
        <taxon>Poales</taxon>
        <taxon>Poaceae</taxon>
        <taxon>BOP clade</taxon>
        <taxon>Pooideae</taxon>
        <taxon>Poodae</taxon>
        <taxon>Poeae</taxon>
        <taxon>Poeae Chloroplast Group 2 (Poeae type)</taxon>
        <taxon>Loliodinae</taxon>
        <taxon>Loliinae</taxon>
        <taxon>Lolium</taxon>
    </lineage>
</organism>
<keyword evidence="3" id="KW-0464">Manganese</keyword>
<comment type="catalytic activity">
    <reaction evidence="1 3">
        <text>O-phospho-L-seryl-[protein] + H2O = L-seryl-[protein] + phosphate</text>
        <dbReference type="Rhea" id="RHEA:20629"/>
        <dbReference type="Rhea" id="RHEA-COMP:9863"/>
        <dbReference type="Rhea" id="RHEA-COMP:11604"/>
        <dbReference type="ChEBI" id="CHEBI:15377"/>
        <dbReference type="ChEBI" id="CHEBI:29999"/>
        <dbReference type="ChEBI" id="CHEBI:43474"/>
        <dbReference type="ChEBI" id="CHEBI:83421"/>
        <dbReference type="EC" id="3.1.3.16"/>
    </reaction>
</comment>
<evidence type="ECO:0000256" key="4">
    <source>
        <dbReference type="SAM" id="MobiDB-lite"/>
    </source>
</evidence>
<dbReference type="EC" id="3.1.3.16" evidence="3"/>
<reference evidence="6" key="1">
    <citation type="submission" date="2023-07" db="EMBL/GenBank/DDBJ databases">
        <title>A chromosome-level genome assembly of Lolium multiflorum.</title>
        <authorList>
            <person name="Chen Y."/>
            <person name="Copetti D."/>
            <person name="Kolliker R."/>
            <person name="Studer B."/>
        </authorList>
    </citation>
    <scope>NUCLEOTIDE SEQUENCE</scope>
    <source>
        <strain evidence="6">02402/16</strain>
        <tissue evidence="6">Leaf</tissue>
    </source>
</reference>
<sequence>MESPPQVRKVMDQIHGRFPDAMRIALRIHFGALPASAAAGREDVACSLRQLQSRARPNATPTTTAPRAPLRLISSSCYVPQHDEDSHFCHDVFGVVAVADGVGGCRAQGVDAAAFSRGLMENAFFEVATSELGKPVCPYEILERAYRRTAASGTPAASTAVVVSLAGRVLRWAYVGDSGFAVFRGGKMLRRFQPQQWYFNCPFQLCAGNGVTKVSDAAVGEMAVEDGDVLVVASDGLFDNVSDSALESLVRSTMLLGFTPEEVAGIMAFKAYVVSKDPTTDSPFSIASREQGQPRTGGKEDHGRRQGYAPVQDLDWAKPAAPADMAFDTVGVKVELTKNFEIGVSNKTAEFVKMIPLRKVHSPVKFTDTFKCLIQ</sequence>
<name>A0AAD8TXC6_LOLMU</name>
<feature type="compositionally biased region" description="Polar residues" evidence="4">
    <location>
        <begin position="280"/>
        <end position="294"/>
    </location>
</feature>
<dbReference type="InterPro" id="IPR001932">
    <property type="entry name" value="PPM-type_phosphatase-like_dom"/>
</dbReference>
<evidence type="ECO:0000313" key="7">
    <source>
        <dbReference type="Proteomes" id="UP001231189"/>
    </source>
</evidence>
<comment type="similarity">
    <text evidence="3">Belongs to the PP2C family.</text>
</comment>
<dbReference type="PANTHER" id="PTHR12320:SF69">
    <property type="entry name" value="PROTEIN PHOSPHATASE"/>
    <property type="match status" value="1"/>
</dbReference>
<evidence type="ECO:0000259" key="5">
    <source>
        <dbReference type="PROSITE" id="PS51746"/>
    </source>
</evidence>
<comment type="cofactor">
    <cofactor evidence="3">
        <name>Mn(2+)</name>
        <dbReference type="ChEBI" id="CHEBI:29035"/>
    </cofactor>
</comment>
<comment type="caution">
    <text evidence="6">The sequence shown here is derived from an EMBL/GenBank/DDBJ whole genome shotgun (WGS) entry which is preliminary data.</text>
</comment>
<dbReference type="GO" id="GO:0004722">
    <property type="term" value="F:protein serine/threonine phosphatase activity"/>
    <property type="evidence" value="ECO:0007669"/>
    <property type="project" value="UniProtKB-EC"/>
</dbReference>
<keyword evidence="3" id="KW-0378">Hydrolase</keyword>
<dbReference type="PANTHER" id="PTHR12320">
    <property type="entry name" value="PROTEIN PHOSPHATASE 2C"/>
    <property type="match status" value="1"/>
</dbReference>
<comment type="cofactor">
    <cofactor evidence="3">
        <name>Mg(2+)</name>
        <dbReference type="ChEBI" id="CHEBI:18420"/>
    </cofactor>
</comment>
<proteinExistence type="inferred from homology"/>
<dbReference type="SUPFAM" id="SSF81606">
    <property type="entry name" value="PP2C-like"/>
    <property type="match status" value="1"/>
</dbReference>
<dbReference type="GO" id="GO:0046872">
    <property type="term" value="F:metal ion binding"/>
    <property type="evidence" value="ECO:0007669"/>
    <property type="project" value="UniProtKB-UniRule"/>
</dbReference>
<dbReference type="InterPro" id="IPR036457">
    <property type="entry name" value="PPM-type-like_dom_sf"/>
</dbReference>
<dbReference type="Proteomes" id="UP001231189">
    <property type="component" value="Unassembled WGS sequence"/>
</dbReference>
<dbReference type="InterPro" id="IPR039123">
    <property type="entry name" value="PPTC7"/>
</dbReference>
<evidence type="ECO:0000256" key="1">
    <source>
        <dbReference type="ARBA" id="ARBA00047761"/>
    </source>
</evidence>
<keyword evidence="3" id="KW-0479">Metal-binding</keyword>
<keyword evidence="3" id="KW-0904">Protein phosphatase</keyword>
<dbReference type="Gene3D" id="3.60.40.10">
    <property type="entry name" value="PPM-type phosphatase domain"/>
    <property type="match status" value="1"/>
</dbReference>
<protein>
    <recommendedName>
        <fullName evidence="3">Protein phosphatase</fullName>
        <ecNumber evidence="3">3.1.3.16</ecNumber>
    </recommendedName>
</protein>
<keyword evidence="7" id="KW-1185">Reference proteome</keyword>
<evidence type="ECO:0000256" key="2">
    <source>
        <dbReference type="ARBA" id="ARBA00048336"/>
    </source>
</evidence>
<feature type="region of interest" description="Disordered" evidence="4">
    <location>
        <begin position="278"/>
        <end position="306"/>
    </location>
</feature>
<dbReference type="EMBL" id="JAUUTY010000001">
    <property type="protein sequence ID" value="KAK1693808.1"/>
    <property type="molecule type" value="Genomic_DNA"/>
</dbReference>
<accession>A0AAD8TXC6</accession>
<dbReference type="PROSITE" id="PS51746">
    <property type="entry name" value="PPM_2"/>
    <property type="match status" value="1"/>
</dbReference>
<dbReference type="AlphaFoldDB" id="A0AAD8TXC6"/>
<dbReference type="Pfam" id="PF07228">
    <property type="entry name" value="SpoIIE"/>
    <property type="match status" value="1"/>
</dbReference>
<evidence type="ECO:0000256" key="3">
    <source>
        <dbReference type="RuleBase" id="RU366020"/>
    </source>
</evidence>
<dbReference type="SMART" id="SM00332">
    <property type="entry name" value="PP2Cc"/>
    <property type="match status" value="1"/>
</dbReference>
<gene>
    <name evidence="6" type="ORF">QYE76_010505</name>
</gene>
<keyword evidence="3" id="KW-0460">Magnesium</keyword>
<feature type="domain" description="PPM-type phosphatase" evidence="5">
    <location>
        <begin position="69"/>
        <end position="375"/>
    </location>
</feature>
<evidence type="ECO:0000313" key="6">
    <source>
        <dbReference type="EMBL" id="KAK1693808.1"/>
    </source>
</evidence>